<feature type="chain" id="PRO_5013742209" evidence="2">
    <location>
        <begin position="22"/>
        <end position="122"/>
    </location>
</feature>
<feature type="region of interest" description="Disordered" evidence="1">
    <location>
        <begin position="39"/>
        <end position="79"/>
    </location>
</feature>
<dbReference type="Proteomes" id="UP000230423">
    <property type="component" value="Unassembled WGS sequence"/>
</dbReference>
<reference evidence="3 4" key="1">
    <citation type="submission" date="2015-09" db="EMBL/GenBank/DDBJ databases">
        <title>Draft genome of the parasitic nematode Teladorsagia circumcincta isolate WARC Sus (inbred).</title>
        <authorList>
            <person name="Mitreva M."/>
        </authorList>
    </citation>
    <scope>NUCLEOTIDE SEQUENCE [LARGE SCALE GENOMIC DNA]</scope>
    <source>
        <strain evidence="3 4">S</strain>
    </source>
</reference>
<keyword evidence="2" id="KW-0732">Signal</keyword>
<accession>A0A2G9TF32</accession>
<dbReference type="EMBL" id="KZ374914">
    <property type="protein sequence ID" value="PIO56561.1"/>
    <property type="molecule type" value="Genomic_DNA"/>
</dbReference>
<organism evidence="3 4">
    <name type="scientific">Teladorsagia circumcincta</name>
    <name type="common">Brown stomach worm</name>
    <name type="synonym">Ostertagia circumcincta</name>
    <dbReference type="NCBI Taxonomy" id="45464"/>
    <lineage>
        <taxon>Eukaryota</taxon>
        <taxon>Metazoa</taxon>
        <taxon>Ecdysozoa</taxon>
        <taxon>Nematoda</taxon>
        <taxon>Chromadorea</taxon>
        <taxon>Rhabditida</taxon>
        <taxon>Rhabditina</taxon>
        <taxon>Rhabditomorpha</taxon>
        <taxon>Strongyloidea</taxon>
        <taxon>Trichostrongylidae</taxon>
        <taxon>Teladorsagia</taxon>
    </lineage>
</organism>
<gene>
    <name evidence="3" type="ORF">TELCIR_22039</name>
</gene>
<evidence type="ECO:0000313" key="4">
    <source>
        <dbReference type="Proteomes" id="UP000230423"/>
    </source>
</evidence>
<feature type="signal peptide" evidence="2">
    <location>
        <begin position="1"/>
        <end position="21"/>
    </location>
</feature>
<proteinExistence type="predicted"/>
<evidence type="ECO:0000313" key="3">
    <source>
        <dbReference type="EMBL" id="PIO56561.1"/>
    </source>
</evidence>
<name>A0A2G9TF32_TELCI</name>
<keyword evidence="4" id="KW-1185">Reference proteome</keyword>
<evidence type="ECO:0000256" key="2">
    <source>
        <dbReference type="SAM" id="SignalP"/>
    </source>
</evidence>
<evidence type="ECO:0000256" key="1">
    <source>
        <dbReference type="SAM" id="MobiDB-lite"/>
    </source>
</evidence>
<dbReference type="AlphaFoldDB" id="A0A2G9TF32"/>
<feature type="compositionally biased region" description="Pro residues" evidence="1">
    <location>
        <begin position="42"/>
        <end position="68"/>
    </location>
</feature>
<protein>
    <submittedName>
        <fullName evidence="3">Uncharacterized protein</fullName>
    </submittedName>
</protein>
<sequence>MLYNSGLILLVVIFLFPTHEAYPFPFPYYPMMGEGGLMMERPIPPGPPGPPMGPPGPPPGPPGPPMGPDPMVEPQMGPPPINFKMNWKEKRLVVCLELWSEHSDEVLEEFRSTFDAHLIEKA</sequence>